<evidence type="ECO:0000313" key="2">
    <source>
        <dbReference type="EMBL" id="GMA38945.1"/>
    </source>
</evidence>
<organism evidence="2 3">
    <name type="scientific">Mobilicoccus caccae</name>
    <dbReference type="NCBI Taxonomy" id="1859295"/>
    <lineage>
        <taxon>Bacteria</taxon>
        <taxon>Bacillati</taxon>
        <taxon>Actinomycetota</taxon>
        <taxon>Actinomycetes</taxon>
        <taxon>Micrococcales</taxon>
        <taxon>Dermatophilaceae</taxon>
        <taxon>Mobilicoccus</taxon>
    </lineage>
</organism>
<proteinExistence type="predicted"/>
<name>A0ABQ6ILZ7_9MICO</name>
<feature type="compositionally biased region" description="Acidic residues" evidence="1">
    <location>
        <begin position="17"/>
        <end position="26"/>
    </location>
</feature>
<dbReference type="EMBL" id="BSUO01000001">
    <property type="protein sequence ID" value="GMA38945.1"/>
    <property type="molecule type" value="Genomic_DNA"/>
</dbReference>
<accession>A0ABQ6ILZ7</accession>
<evidence type="ECO:0000256" key="1">
    <source>
        <dbReference type="SAM" id="MobiDB-lite"/>
    </source>
</evidence>
<keyword evidence="3" id="KW-1185">Reference proteome</keyword>
<reference evidence="3" key="1">
    <citation type="journal article" date="2019" name="Int. J. Syst. Evol. Microbiol.">
        <title>The Global Catalogue of Microorganisms (GCM) 10K type strain sequencing project: providing services to taxonomists for standard genome sequencing and annotation.</title>
        <authorList>
            <consortium name="The Broad Institute Genomics Platform"/>
            <consortium name="The Broad Institute Genome Sequencing Center for Infectious Disease"/>
            <person name="Wu L."/>
            <person name="Ma J."/>
        </authorList>
    </citation>
    <scope>NUCLEOTIDE SEQUENCE [LARGE SCALE GENOMIC DNA]</scope>
    <source>
        <strain evidence="3">NBRC 113072</strain>
    </source>
</reference>
<sequence length="56" mass="5469">MCGRGGGTVGEAQGESDGGDDEDTDEGCGRRLHAIPIGGLAALLTGDSPTPDATNP</sequence>
<comment type="caution">
    <text evidence="2">The sequence shown here is derived from an EMBL/GenBank/DDBJ whole genome shotgun (WGS) entry which is preliminary data.</text>
</comment>
<protein>
    <submittedName>
        <fullName evidence="2">Uncharacterized protein</fullName>
    </submittedName>
</protein>
<gene>
    <name evidence="2" type="ORF">GCM10025883_09900</name>
</gene>
<evidence type="ECO:0000313" key="3">
    <source>
        <dbReference type="Proteomes" id="UP001157126"/>
    </source>
</evidence>
<dbReference type="Proteomes" id="UP001157126">
    <property type="component" value="Unassembled WGS sequence"/>
</dbReference>
<feature type="region of interest" description="Disordered" evidence="1">
    <location>
        <begin position="1"/>
        <end position="32"/>
    </location>
</feature>